<dbReference type="AlphaFoldDB" id="A0A1S8A8T2"/>
<evidence type="ECO:0000313" key="4">
    <source>
        <dbReference type="EMBL" id="GAW26429.1"/>
    </source>
</evidence>
<feature type="repeat" description="ANK" evidence="3">
    <location>
        <begin position="297"/>
        <end position="329"/>
    </location>
</feature>
<feature type="repeat" description="ANK" evidence="3">
    <location>
        <begin position="264"/>
        <end position="296"/>
    </location>
</feature>
<dbReference type="PROSITE" id="PS50088">
    <property type="entry name" value="ANK_REPEAT"/>
    <property type="match status" value="3"/>
</dbReference>
<evidence type="ECO:0000256" key="2">
    <source>
        <dbReference type="ARBA" id="ARBA00023043"/>
    </source>
</evidence>
<evidence type="ECO:0000313" key="5">
    <source>
        <dbReference type="Proteomes" id="UP000054516"/>
    </source>
</evidence>
<keyword evidence="5" id="KW-1185">Reference proteome</keyword>
<feature type="repeat" description="ANK" evidence="3">
    <location>
        <begin position="203"/>
        <end position="235"/>
    </location>
</feature>
<sequence length="329" mass="35794">MPKELFIAALSESPSFYKTIQRDITSSSEGLIEVRKDEKGKEYVDFTHGSVRGFLLQNPRFTSLYLNLDPDATTNGRGSLWAYCWSYLKRFIALSVDKKHDEQVSRMHPFLEDATSYILNHAEEALSNEKAESRLKGDIVSWLAAHGDWLNDLKRAGKGINDQYDSIGRDDDGLVHVLIRGEHAKLTMLAIDQGTDINAQVGVHGNALHTAYYSQCYEIVELLLNRGAAIEAQNGRGATALQVASRSGNDGASKGAAIDLPDSHGTTALRVASQSGNYKIVKLLLDSGTAIDLQDSKNGTALRAASRGGKGEVVKLFLERGADVNITGG</sequence>
<dbReference type="PANTHER" id="PTHR24198:SF165">
    <property type="entry name" value="ANKYRIN REPEAT-CONTAINING PROTEIN-RELATED"/>
    <property type="match status" value="1"/>
</dbReference>
<dbReference type="OrthoDB" id="4772757at2759"/>
<dbReference type="Gene3D" id="1.25.40.20">
    <property type="entry name" value="Ankyrin repeat-containing domain"/>
    <property type="match status" value="2"/>
</dbReference>
<dbReference type="STRING" id="77044.A0A1S8A8T2"/>
<proteinExistence type="predicted"/>
<dbReference type="EMBL" id="DF977476">
    <property type="protein sequence ID" value="GAW26429.1"/>
    <property type="molecule type" value="Genomic_DNA"/>
</dbReference>
<keyword evidence="1" id="KW-0677">Repeat</keyword>
<dbReference type="SUPFAM" id="SSF48403">
    <property type="entry name" value="Ankyrin repeat"/>
    <property type="match status" value="1"/>
</dbReference>
<reference evidence="4" key="1">
    <citation type="submission" date="2016-03" db="EMBL/GenBank/DDBJ databases">
        <title>Draft genome sequence of Rosellinia necatrix.</title>
        <authorList>
            <person name="Kanematsu S."/>
        </authorList>
    </citation>
    <scope>NUCLEOTIDE SEQUENCE [LARGE SCALE GENOMIC DNA]</scope>
    <source>
        <strain evidence="4">W97</strain>
    </source>
</reference>
<dbReference type="PANTHER" id="PTHR24198">
    <property type="entry name" value="ANKYRIN REPEAT AND PROTEIN KINASE DOMAIN-CONTAINING PROTEIN"/>
    <property type="match status" value="1"/>
</dbReference>
<keyword evidence="2 3" id="KW-0040">ANK repeat</keyword>
<name>A0A1S8A8T2_ROSNE</name>
<dbReference type="PROSITE" id="PS50297">
    <property type="entry name" value="ANK_REP_REGION"/>
    <property type="match status" value="2"/>
</dbReference>
<dbReference type="InterPro" id="IPR036770">
    <property type="entry name" value="Ankyrin_rpt-contain_sf"/>
</dbReference>
<protein>
    <submittedName>
        <fullName evidence="4">Putative ankyrin repeat domain-containing protein</fullName>
    </submittedName>
</protein>
<dbReference type="Pfam" id="PF12796">
    <property type="entry name" value="Ank_2"/>
    <property type="match status" value="2"/>
</dbReference>
<dbReference type="PRINTS" id="PR01415">
    <property type="entry name" value="ANKYRIN"/>
</dbReference>
<dbReference type="SMART" id="SM00248">
    <property type="entry name" value="ANK"/>
    <property type="match status" value="4"/>
</dbReference>
<evidence type="ECO:0000256" key="1">
    <source>
        <dbReference type="ARBA" id="ARBA00022737"/>
    </source>
</evidence>
<organism evidence="4">
    <name type="scientific">Rosellinia necatrix</name>
    <name type="common">White root-rot fungus</name>
    <dbReference type="NCBI Taxonomy" id="77044"/>
    <lineage>
        <taxon>Eukaryota</taxon>
        <taxon>Fungi</taxon>
        <taxon>Dikarya</taxon>
        <taxon>Ascomycota</taxon>
        <taxon>Pezizomycotina</taxon>
        <taxon>Sordariomycetes</taxon>
        <taxon>Xylariomycetidae</taxon>
        <taxon>Xylariales</taxon>
        <taxon>Xylariaceae</taxon>
        <taxon>Rosellinia</taxon>
    </lineage>
</organism>
<accession>A0A1S8A8T2</accession>
<evidence type="ECO:0000256" key="3">
    <source>
        <dbReference type="PROSITE-ProRule" id="PRU00023"/>
    </source>
</evidence>
<dbReference type="Proteomes" id="UP000054516">
    <property type="component" value="Unassembled WGS sequence"/>
</dbReference>
<gene>
    <name evidence="4" type="ORF">SAMD00023353_3101090</name>
</gene>
<dbReference type="InterPro" id="IPR002110">
    <property type="entry name" value="Ankyrin_rpt"/>
</dbReference>